<evidence type="ECO:0000313" key="1">
    <source>
        <dbReference type="EMBL" id="NYH97208.1"/>
    </source>
</evidence>
<dbReference type="RefSeq" id="WP_179408963.1">
    <property type="nucleotide sequence ID" value="NZ_BMGF01000021.1"/>
</dbReference>
<keyword evidence="2" id="KW-1185">Reference proteome</keyword>
<dbReference type="AlphaFoldDB" id="A0A7Y9Y1E0"/>
<accession>A0A7Y9Y1E0</accession>
<evidence type="ECO:0000313" key="2">
    <source>
        <dbReference type="Proteomes" id="UP000522081"/>
    </source>
</evidence>
<sequence>MTNPRSIDSTKKAFSQEIKIKREINERLPYEVNMSRTPTISDEKAADIALSLSPFERDVLNLCSKGKSWRYDGIARKLDTSYADVQEVGHKLQEMRLAHVSVIPYDGSAIFLNARGEAVKSAVNALLRVRLKRLTEKHGASS</sequence>
<comment type="caution">
    <text evidence="1">The sequence shown here is derived from an EMBL/GenBank/DDBJ whole genome shotgun (WGS) entry which is preliminary data.</text>
</comment>
<proteinExistence type="predicted"/>
<dbReference type="EMBL" id="JACBZF010000018">
    <property type="protein sequence ID" value="NYH97208.1"/>
    <property type="molecule type" value="Genomic_DNA"/>
</dbReference>
<dbReference type="Proteomes" id="UP000522081">
    <property type="component" value="Unassembled WGS sequence"/>
</dbReference>
<organism evidence="1 2">
    <name type="scientific">Novosphingobium marinum</name>
    <dbReference type="NCBI Taxonomy" id="1514948"/>
    <lineage>
        <taxon>Bacteria</taxon>
        <taxon>Pseudomonadati</taxon>
        <taxon>Pseudomonadota</taxon>
        <taxon>Alphaproteobacteria</taxon>
        <taxon>Sphingomonadales</taxon>
        <taxon>Sphingomonadaceae</taxon>
        <taxon>Novosphingobium</taxon>
    </lineage>
</organism>
<reference evidence="1 2" key="1">
    <citation type="submission" date="2020-07" db="EMBL/GenBank/DDBJ databases">
        <title>Genomic Encyclopedia of Type Strains, Phase IV (KMG-IV): sequencing the most valuable type-strain genomes for metagenomic binning, comparative biology and taxonomic classification.</title>
        <authorList>
            <person name="Goeker M."/>
        </authorList>
    </citation>
    <scope>NUCLEOTIDE SEQUENCE [LARGE SCALE GENOMIC DNA]</scope>
    <source>
        <strain evidence="1 2">DSM 29043</strain>
    </source>
</reference>
<protein>
    <submittedName>
        <fullName evidence="1">Uncharacterized protein</fullName>
    </submittedName>
</protein>
<name>A0A7Y9Y1E0_9SPHN</name>
<gene>
    <name evidence="1" type="ORF">FHS75_003569</name>
</gene>